<dbReference type="EMBL" id="OZ037944">
    <property type="protein sequence ID" value="CAL1694992.1"/>
    <property type="molecule type" value="Genomic_DNA"/>
</dbReference>
<sequence length="123" mass="14040">MLNFNLATTCTCPHALLAYVALGCLRVVQRILLPITSFSVGLMNVPIQRHDSCSLHASRTTILSSWSWRVAFFNCMASLGLMWEERRSSWYCAMHMMAPYDMLCVKSFLPYTVTPLRANASRW</sequence>
<evidence type="ECO:0000313" key="2">
    <source>
        <dbReference type="Proteomes" id="UP001497453"/>
    </source>
</evidence>
<dbReference type="Proteomes" id="UP001497453">
    <property type="component" value="Chromosome 1"/>
</dbReference>
<gene>
    <name evidence="1" type="ORF">GFSPODELE1_LOCUS545</name>
</gene>
<reference evidence="2" key="1">
    <citation type="submission" date="2024-04" db="EMBL/GenBank/DDBJ databases">
        <authorList>
            <person name="Shaw F."/>
            <person name="Minotto A."/>
        </authorList>
    </citation>
    <scope>NUCLEOTIDE SEQUENCE [LARGE SCALE GENOMIC DNA]</scope>
</reference>
<organism evidence="1 2">
    <name type="scientific">Somion occarium</name>
    <dbReference type="NCBI Taxonomy" id="3059160"/>
    <lineage>
        <taxon>Eukaryota</taxon>
        <taxon>Fungi</taxon>
        <taxon>Dikarya</taxon>
        <taxon>Basidiomycota</taxon>
        <taxon>Agaricomycotina</taxon>
        <taxon>Agaricomycetes</taxon>
        <taxon>Polyporales</taxon>
        <taxon>Cerrenaceae</taxon>
        <taxon>Somion</taxon>
    </lineage>
</organism>
<proteinExistence type="predicted"/>
<name>A0ABP1CLL1_9APHY</name>
<accession>A0ABP1CLL1</accession>
<keyword evidence="2" id="KW-1185">Reference proteome</keyword>
<protein>
    <submittedName>
        <fullName evidence="1">Uncharacterized protein</fullName>
    </submittedName>
</protein>
<evidence type="ECO:0000313" key="1">
    <source>
        <dbReference type="EMBL" id="CAL1694992.1"/>
    </source>
</evidence>